<evidence type="ECO:0000313" key="1">
    <source>
        <dbReference type="EMBL" id="CAK6970468.1"/>
    </source>
</evidence>
<dbReference type="Proteomes" id="UP001314229">
    <property type="component" value="Unassembled WGS sequence"/>
</dbReference>
<dbReference type="PANTHER" id="PTHR46289">
    <property type="entry name" value="52 KDA REPRESSOR OF THE INHIBITOR OF THE PROTEIN KINASE-LIKE PROTEIN-RELATED"/>
    <property type="match status" value="1"/>
</dbReference>
<gene>
    <name evidence="1" type="ORF">FSCOSCO3_A022039</name>
</gene>
<name>A0AAV1PFT2_SCOSC</name>
<evidence type="ECO:0000313" key="2">
    <source>
        <dbReference type="Proteomes" id="UP001314229"/>
    </source>
</evidence>
<dbReference type="PANTHER" id="PTHR46289:SF17">
    <property type="entry name" value="HAT C-TERMINAL DIMERISATION DOMAIN-CONTAINING PROTEIN"/>
    <property type="match status" value="1"/>
</dbReference>
<accession>A0AAV1PFT2</accession>
<dbReference type="EMBL" id="CAWUFR010000158">
    <property type="protein sequence ID" value="CAK6970468.1"/>
    <property type="molecule type" value="Genomic_DNA"/>
</dbReference>
<reference evidence="1 2" key="1">
    <citation type="submission" date="2024-01" db="EMBL/GenBank/DDBJ databases">
        <authorList>
            <person name="Alioto T."/>
            <person name="Alioto T."/>
            <person name="Gomez Garrido J."/>
        </authorList>
    </citation>
    <scope>NUCLEOTIDE SEQUENCE [LARGE SCALE GENOMIC DNA]</scope>
</reference>
<sequence length="247" mass="27837">MAWWVHELGHLFGLSGKFKTIFCNIATSEHGSFTTLKPLCPTRWTVRVVAVHSVLKQYEAVLLSLEEMASTGGSETATKVNGLLDRFQKGNTVLGLHLAMEVLEVMECLNKSLQKRSITFAGMQAAVHCVKTALQEKRTEGTFQQIFDSATELVTSLNISPIEMPRIRRPPKRLAGEIAAHAPAGSVDYFRREFYKMLDTADVQFRERFHQTSFEVLQKLENVLVTGKGDAIVDQYPEINRRMLDVH</sequence>
<dbReference type="AlphaFoldDB" id="A0AAV1PFT2"/>
<dbReference type="InterPro" id="IPR052958">
    <property type="entry name" value="IFN-induced_PKR_regulator"/>
</dbReference>
<protein>
    <submittedName>
        <fullName evidence="1">PREDICTED: zinc finger MYM-type protein 1-like</fullName>
    </submittedName>
</protein>
<proteinExistence type="predicted"/>
<comment type="caution">
    <text evidence="1">The sequence shown here is derived from an EMBL/GenBank/DDBJ whole genome shotgun (WGS) entry which is preliminary data.</text>
</comment>
<organism evidence="1 2">
    <name type="scientific">Scomber scombrus</name>
    <name type="common">Atlantic mackerel</name>
    <name type="synonym">Scomber vernalis</name>
    <dbReference type="NCBI Taxonomy" id="13677"/>
    <lineage>
        <taxon>Eukaryota</taxon>
        <taxon>Metazoa</taxon>
        <taxon>Chordata</taxon>
        <taxon>Craniata</taxon>
        <taxon>Vertebrata</taxon>
        <taxon>Euteleostomi</taxon>
        <taxon>Actinopterygii</taxon>
        <taxon>Neopterygii</taxon>
        <taxon>Teleostei</taxon>
        <taxon>Neoteleostei</taxon>
        <taxon>Acanthomorphata</taxon>
        <taxon>Pelagiaria</taxon>
        <taxon>Scombriformes</taxon>
        <taxon>Scombridae</taxon>
        <taxon>Scomber</taxon>
    </lineage>
</organism>
<keyword evidence="2" id="KW-1185">Reference proteome</keyword>